<keyword evidence="3" id="KW-0812">Transmembrane</keyword>
<comment type="subcellular location">
    <subcellularLocation>
        <location evidence="1">Cell membrane</location>
        <topology evidence="1">Single-pass type II membrane protein</topology>
    </subcellularLocation>
</comment>
<dbReference type="PRINTS" id="PR00727">
    <property type="entry name" value="LEADERPTASE"/>
</dbReference>
<proteinExistence type="inferred from homology"/>
<dbReference type="InterPro" id="IPR015927">
    <property type="entry name" value="Peptidase_S24_S26A/B/C"/>
</dbReference>
<dbReference type="PANTHER" id="PTHR43390">
    <property type="entry name" value="SIGNAL PEPTIDASE I"/>
    <property type="match status" value="1"/>
</dbReference>
<dbReference type="InterPro" id="IPR036286">
    <property type="entry name" value="LexA/Signal_pep-like_sf"/>
</dbReference>
<feature type="transmembrane region" description="Helical" evidence="3">
    <location>
        <begin position="20"/>
        <end position="38"/>
    </location>
</feature>
<evidence type="ECO:0000256" key="1">
    <source>
        <dbReference type="ARBA" id="ARBA00004401"/>
    </source>
</evidence>
<evidence type="ECO:0000256" key="2">
    <source>
        <dbReference type="ARBA" id="ARBA00009370"/>
    </source>
</evidence>
<dbReference type="Proteomes" id="UP001560267">
    <property type="component" value="Unassembled WGS sequence"/>
</dbReference>
<gene>
    <name evidence="5" type="ORF">AB6A68_12890</name>
</gene>
<accession>A0ABV3Y6Z6</accession>
<dbReference type="CDD" id="cd06530">
    <property type="entry name" value="S26_SPase_I"/>
    <property type="match status" value="1"/>
</dbReference>
<name>A0ABV3Y6Z6_9ACTN</name>
<reference evidence="5 6" key="1">
    <citation type="submission" date="2024-07" db="EMBL/GenBank/DDBJ databases">
        <title>Draft Genome Sequence of Ferrimicrobium acidiphilum Strain YE2023, Isolated from a Pulp of Bioleach Reactor.</title>
        <authorList>
            <person name="Elkina Y.A."/>
            <person name="Bulaeva A.G."/>
            <person name="Beletsky A.V."/>
            <person name="Mardanov A.V."/>
        </authorList>
    </citation>
    <scope>NUCLEOTIDE SEQUENCE [LARGE SCALE GENOMIC DNA]</scope>
    <source>
        <strain evidence="5 6">YE2023</strain>
    </source>
</reference>
<evidence type="ECO:0000313" key="5">
    <source>
        <dbReference type="EMBL" id="MEX6430721.1"/>
    </source>
</evidence>
<dbReference type="InterPro" id="IPR000223">
    <property type="entry name" value="Pept_S26A_signal_pept_1"/>
</dbReference>
<evidence type="ECO:0000256" key="3">
    <source>
        <dbReference type="SAM" id="Phobius"/>
    </source>
</evidence>
<keyword evidence="3" id="KW-0472">Membrane</keyword>
<dbReference type="InterPro" id="IPR019533">
    <property type="entry name" value="Peptidase_S26"/>
</dbReference>
<dbReference type="SUPFAM" id="SSF51306">
    <property type="entry name" value="LexA/Signal peptidase"/>
    <property type="match status" value="1"/>
</dbReference>
<dbReference type="Gene3D" id="2.10.109.10">
    <property type="entry name" value="Umud Fragment, subunit A"/>
    <property type="match status" value="1"/>
</dbReference>
<dbReference type="Pfam" id="PF00717">
    <property type="entry name" value="Peptidase_S24"/>
    <property type="match status" value="1"/>
</dbReference>
<feature type="domain" description="Peptidase S24/S26A/S26B/S26C" evidence="4">
    <location>
        <begin position="42"/>
        <end position="106"/>
    </location>
</feature>
<evidence type="ECO:0000259" key="4">
    <source>
        <dbReference type="Pfam" id="PF00717"/>
    </source>
</evidence>
<keyword evidence="6" id="KW-1185">Reference proteome</keyword>
<organism evidence="5 6">
    <name type="scientific">Ferrimicrobium acidiphilum</name>
    <dbReference type="NCBI Taxonomy" id="121039"/>
    <lineage>
        <taxon>Bacteria</taxon>
        <taxon>Bacillati</taxon>
        <taxon>Actinomycetota</taxon>
        <taxon>Acidimicrobiia</taxon>
        <taxon>Acidimicrobiales</taxon>
        <taxon>Acidimicrobiaceae</taxon>
        <taxon>Ferrimicrobium</taxon>
    </lineage>
</organism>
<comment type="similarity">
    <text evidence="2">Belongs to the peptidase S26 family.</text>
</comment>
<comment type="caution">
    <text evidence="5">The sequence shown here is derived from an EMBL/GenBank/DDBJ whole genome shotgun (WGS) entry which is preliminary data.</text>
</comment>
<keyword evidence="3" id="KW-1133">Transmembrane helix</keyword>
<dbReference type="EMBL" id="JBFSHR010000076">
    <property type="protein sequence ID" value="MEX6430721.1"/>
    <property type="molecule type" value="Genomic_DNA"/>
</dbReference>
<sequence>MAWILGLRGSRSVAGGDRRIAIGLSVVFTTLAAVSLVMRRYEVVGRSMEPTLLQGDRLLVVKSPRPPTGGIVVLHHAGVGEDMVKRLVRRSRSGVWVQGDNSEYSTDSRQFGWLPRDSVVGWAIYRYYPPERAGNLMAE</sequence>
<protein>
    <submittedName>
        <fullName evidence="5">S26 family signal peptidase</fullName>
    </submittedName>
</protein>
<evidence type="ECO:0000313" key="6">
    <source>
        <dbReference type="Proteomes" id="UP001560267"/>
    </source>
</evidence>
<dbReference type="PANTHER" id="PTHR43390:SF1">
    <property type="entry name" value="CHLOROPLAST PROCESSING PEPTIDASE"/>
    <property type="match status" value="1"/>
</dbReference>
<dbReference type="RefSeq" id="WP_298382660.1">
    <property type="nucleotide sequence ID" value="NZ_JBFSHR010000076.1"/>
</dbReference>